<dbReference type="KEGG" id="ave:Arcve_0375"/>
<evidence type="ECO:0000313" key="3">
    <source>
        <dbReference type="Proteomes" id="UP000008136"/>
    </source>
</evidence>
<dbReference type="OrthoDB" id="21331at2157"/>
<protein>
    <recommendedName>
        <fullName evidence="1">UPF0282 protein Arcve_0375</fullName>
    </recommendedName>
</protein>
<dbReference type="HAMAP" id="MF_01406">
    <property type="entry name" value="UPF0282"/>
    <property type="match status" value="1"/>
</dbReference>
<dbReference type="STRING" id="693661.Arcve_0375"/>
<dbReference type="SUPFAM" id="SSF56281">
    <property type="entry name" value="Metallo-hydrolase/oxidoreductase"/>
    <property type="match status" value="1"/>
</dbReference>
<keyword evidence="3" id="KW-1185">Reference proteome</keyword>
<dbReference type="EMBL" id="CP002588">
    <property type="protein sequence ID" value="AEA46408.1"/>
    <property type="molecule type" value="Genomic_DNA"/>
</dbReference>
<name>F2KPH7_ARCVS</name>
<dbReference type="PIRSF" id="PIRSF004944">
    <property type="entry name" value="UCP004944_hydrls"/>
    <property type="match status" value="1"/>
</dbReference>
<dbReference type="InterPro" id="IPR050114">
    <property type="entry name" value="UPF0173_UPF0282_UlaG_hydrolase"/>
</dbReference>
<dbReference type="Gene3D" id="3.60.15.10">
    <property type="entry name" value="Ribonuclease Z/Hydroxyacylglutathione hydrolase-like"/>
    <property type="match status" value="1"/>
</dbReference>
<gene>
    <name evidence="2" type="ordered locus">Arcve_0375</name>
</gene>
<dbReference type="RefSeq" id="WP_013683082.1">
    <property type="nucleotide sequence ID" value="NC_015320.1"/>
</dbReference>
<proteinExistence type="inferred from homology"/>
<dbReference type="PANTHER" id="PTHR43546:SF4">
    <property type="entry name" value="UPF0282 PROTEIN MJ1629"/>
    <property type="match status" value="1"/>
</dbReference>
<dbReference type="InterPro" id="IPR014426">
    <property type="entry name" value="UPF0282_hydrls"/>
</dbReference>
<sequence>MKIIPLAFDSFGARSMATFIEAETSVVIDPGVALGPSRYGLPPHPLEYQRESELWDKIKKYVAKADVSVITHYHYDHHNPNEVEIFRGKKLLIKHPKERINFSQKKRAAFFLNQLKGITDDIDYADGKRYEFDGIELTISKPVFHGTNDRLGYVIEVCIDDGKQRFLFSSDVEGPAIQHQLDFMLECNAETVFIDGPMTYMLGYRYSAKSLSESIKNLTALIERTNVKTLVLDHHLARDLKWRERLKDLFEKANEAGARVCSAAEFAGIREEMLEALRKELYARYPVK</sequence>
<reference evidence="2 3" key="1">
    <citation type="submission" date="2011-03" db="EMBL/GenBank/DDBJ databases">
        <title>The complete genome of Archaeoglobus veneficus SNP6.</title>
        <authorList>
            <consortium name="US DOE Joint Genome Institute (JGI-PGF)"/>
            <person name="Lucas S."/>
            <person name="Copeland A."/>
            <person name="Lapidus A."/>
            <person name="Bruce D."/>
            <person name="Goodwin L."/>
            <person name="Pitluck S."/>
            <person name="Kyrpides N."/>
            <person name="Mavromatis K."/>
            <person name="Pagani I."/>
            <person name="Ivanova N."/>
            <person name="Mikhailova N."/>
            <person name="Lu M."/>
            <person name="Detter J.C."/>
            <person name="Tapia R."/>
            <person name="Han C."/>
            <person name="Land M."/>
            <person name="Hauser L."/>
            <person name="Markowitz V."/>
            <person name="Cheng J.-F."/>
            <person name="Hugenholtz P."/>
            <person name="Woyke T."/>
            <person name="Wu D."/>
            <person name="Spring S."/>
            <person name="Brambilla E."/>
            <person name="Klenk H.-P."/>
            <person name="Eisen J.A."/>
        </authorList>
    </citation>
    <scope>NUCLEOTIDE SEQUENCE [LARGE SCALE GENOMIC DNA]</scope>
    <source>
        <strain>SNP6</strain>
    </source>
</reference>
<dbReference type="HOGENOM" id="CLU_079268_0_0_2"/>
<dbReference type="InterPro" id="IPR036866">
    <property type="entry name" value="RibonucZ/Hydroxyglut_hydro"/>
</dbReference>
<organism evidence="2 3">
    <name type="scientific">Archaeoglobus veneficus (strain DSM 11195 / SNP6)</name>
    <dbReference type="NCBI Taxonomy" id="693661"/>
    <lineage>
        <taxon>Archaea</taxon>
        <taxon>Methanobacteriati</taxon>
        <taxon>Methanobacteriota</taxon>
        <taxon>Archaeoglobi</taxon>
        <taxon>Archaeoglobales</taxon>
        <taxon>Archaeoglobaceae</taxon>
        <taxon>Archaeoglobus</taxon>
    </lineage>
</organism>
<accession>F2KPH7</accession>
<dbReference type="eggNOG" id="arCOG00969">
    <property type="taxonomic scope" value="Archaea"/>
</dbReference>
<evidence type="ECO:0000313" key="2">
    <source>
        <dbReference type="EMBL" id="AEA46408.1"/>
    </source>
</evidence>
<dbReference type="PANTHER" id="PTHR43546">
    <property type="entry name" value="UPF0173 METAL-DEPENDENT HYDROLASE MJ1163-RELATED"/>
    <property type="match status" value="1"/>
</dbReference>
<dbReference type="Proteomes" id="UP000008136">
    <property type="component" value="Chromosome"/>
</dbReference>
<comment type="similarity">
    <text evidence="1">Belongs to the UPF0282 family.</text>
</comment>
<dbReference type="CDD" id="cd06262">
    <property type="entry name" value="metallo-hydrolase-like_MBL-fold"/>
    <property type="match status" value="1"/>
</dbReference>
<dbReference type="AlphaFoldDB" id="F2KPH7"/>
<evidence type="ECO:0000256" key="1">
    <source>
        <dbReference type="HAMAP-Rule" id="MF_01406"/>
    </source>
</evidence>
<dbReference type="GeneID" id="10393470"/>